<dbReference type="AlphaFoldDB" id="U6KFH7"/>
<evidence type="ECO:0000313" key="3">
    <source>
        <dbReference type="Proteomes" id="UP000030744"/>
    </source>
</evidence>
<dbReference type="PANTHER" id="PTHR24559:SF444">
    <property type="entry name" value="REVERSE TRANSCRIPTASE DOMAIN-CONTAINING PROTEIN"/>
    <property type="match status" value="1"/>
</dbReference>
<dbReference type="CDD" id="cd01647">
    <property type="entry name" value="RT_LTR"/>
    <property type="match status" value="1"/>
</dbReference>
<dbReference type="SUPFAM" id="SSF56672">
    <property type="entry name" value="DNA/RNA polymerases"/>
    <property type="match status" value="1"/>
</dbReference>
<dbReference type="InterPro" id="IPR043502">
    <property type="entry name" value="DNA/RNA_pol_sf"/>
</dbReference>
<dbReference type="Gene3D" id="3.30.70.270">
    <property type="match status" value="1"/>
</dbReference>
<feature type="region of interest" description="Disordered" evidence="1">
    <location>
        <begin position="27"/>
        <end position="62"/>
    </location>
</feature>
<dbReference type="InterPro" id="IPR043128">
    <property type="entry name" value="Rev_trsase/Diguanyl_cyclase"/>
</dbReference>
<name>U6KFH7_9EIME</name>
<dbReference type="OrthoDB" id="357654at2759"/>
<dbReference type="RefSeq" id="XP_013356791.1">
    <property type="nucleotide sequence ID" value="XM_013501337.1"/>
</dbReference>
<dbReference type="Proteomes" id="UP000030744">
    <property type="component" value="Unassembled WGS sequence"/>
</dbReference>
<reference evidence="2" key="1">
    <citation type="submission" date="2013-10" db="EMBL/GenBank/DDBJ databases">
        <title>Genomic analysis of the causative agents of coccidiosis in chickens.</title>
        <authorList>
            <person name="Reid A.J."/>
            <person name="Blake D."/>
            <person name="Billington K."/>
            <person name="Browne H."/>
            <person name="Dunn M."/>
            <person name="Hung S."/>
            <person name="Kawahara F."/>
            <person name="Miranda-Saavedra D."/>
            <person name="Mourier T."/>
            <person name="Nagra H."/>
            <person name="Otto T.D."/>
            <person name="Rawlings N."/>
            <person name="Sanchez A."/>
            <person name="Sanders M."/>
            <person name="Subramaniam C."/>
            <person name="Tay Y."/>
            <person name="Dear P."/>
            <person name="Doerig C."/>
            <person name="Gruber A."/>
            <person name="Parkinson J."/>
            <person name="Shirley M."/>
            <person name="Wan K.L."/>
            <person name="Berriman M."/>
            <person name="Tomley F."/>
            <person name="Pain A."/>
        </authorList>
    </citation>
    <scope>NUCLEOTIDE SEQUENCE [LARGE SCALE GENOMIC DNA]</scope>
    <source>
        <strain evidence="2">Houghton</strain>
    </source>
</reference>
<evidence type="ECO:0000256" key="1">
    <source>
        <dbReference type="SAM" id="MobiDB-lite"/>
    </source>
</evidence>
<dbReference type="VEuPathDB" id="ToxoDB:EMH_0019310"/>
<gene>
    <name evidence="2" type="ORF">EMH_0019310</name>
</gene>
<dbReference type="Gene3D" id="3.10.10.10">
    <property type="entry name" value="HIV Type 1 Reverse Transcriptase, subunit A, domain 1"/>
    <property type="match status" value="1"/>
</dbReference>
<proteinExistence type="predicted"/>
<accession>U6KFH7</accession>
<dbReference type="EMBL" id="HG686268">
    <property type="protein sequence ID" value="CDJ34228.1"/>
    <property type="molecule type" value="Genomic_DNA"/>
</dbReference>
<dbReference type="GeneID" id="25376843"/>
<dbReference type="PANTHER" id="PTHR24559">
    <property type="entry name" value="TRANSPOSON TY3-I GAG-POL POLYPROTEIN"/>
    <property type="match status" value="1"/>
</dbReference>
<evidence type="ECO:0000313" key="2">
    <source>
        <dbReference type="EMBL" id="CDJ34228.1"/>
    </source>
</evidence>
<feature type="compositionally biased region" description="Basic and acidic residues" evidence="1">
    <location>
        <begin position="32"/>
        <end position="47"/>
    </location>
</feature>
<dbReference type="InterPro" id="IPR053134">
    <property type="entry name" value="RNA-dir_DNA_polymerase"/>
</dbReference>
<organism evidence="2 3">
    <name type="scientific">Eimeria mitis</name>
    <dbReference type="NCBI Taxonomy" id="44415"/>
    <lineage>
        <taxon>Eukaryota</taxon>
        <taxon>Sar</taxon>
        <taxon>Alveolata</taxon>
        <taxon>Apicomplexa</taxon>
        <taxon>Conoidasida</taxon>
        <taxon>Coccidia</taxon>
        <taxon>Eucoccidiorida</taxon>
        <taxon>Eimeriorina</taxon>
        <taxon>Eimeriidae</taxon>
        <taxon>Eimeria</taxon>
    </lineage>
</organism>
<reference evidence="2" key="2">
    <citation type="submission" date="2013-10" db="EMBL/GenBank/DDBJ databases">
        <authorList>
            <person name="Aslett M."/>
        </authorList>
    </citation>
    <scope>NUCLEOTIDE SEQUENCE [LARGE SCALE GENOMIC DNA]</scope>
    <source>
        <strain evidence="2">Houghton</strain>
    </source>
</reference>
<protein>
    <submittedName>
        <fullName evidence="2">Uncharacterized protein</fullName>
    </submittedName>
</protein>
<sequence length="160" mass="18129">MAGRPPAGRSVHRIKLIPGSAPSFVPRYRRAPHLEEESERQADELLKRGKVQPSPSVFGHNPVLAKKKDGRWRMGIDFKPLNKITAKQKLPMPTVEEILDRLQGSAVYSAVEFVPPIHPEDRHKTAFHTRSRKPEYTCMPFRLVNAPAKLQGPQSPRDGW</sequence>
<keyword evidence="3" id="KW-1185">Reference proteome</keyword>